<keyword evidence="1" id="KW-0175">Coiled coil</keyword>
<feature type="compositionally biased region" description="Low complexity" evidence="2">
    <location>
        <begin position="1067"/>
        <end position="1084"/>
    </location>
</feature>
<feature type="region of interest" description="Disordered" evidence="2">
    <location>
        <begin position="265"/>
        <end position="305"/>
    </location>
</feature>
<reference evidence="4" key="1">
    <citation type="submission" date="2025-08" db="UniProtKB">
        <authorList>
            <consortium name="RefSeq"/>
        </authorList>
    </citation>
    <scope>IDENTIFICATION</scope>
</reference>
<dbReference type="PANTHER" id="PTHR10019">
    <property type="entry name" value="SNF5"/>
    <property type="match status" value="1"/>
</dbReference>
<dbReference type="Proteomes" id="UP000515125">
    <property type="component" value="Unplaced"/>
</dbReference>
<feature type="non-terminal residue" evidence="4">
    <location>
        <position position="1"/>
    </location>
</feature>
<feature type="region of interest" description="Disordered" evidence="2">
    <location>
        <begin position="978"/>
        <end position="1008"/>
    </location>
</feature>
<feature type="compositionally biased region" description="Polar residues" evidence="2">
    <location>
        <begin position="464"/>
        <end position="478"/>
    </location>
</feature>
<feature type="region of interest" description="Disordered" evidence="2">
    <location>
        <begin position="660"/>
        <end position="679"/>
    </location>
</feature>
<protein>
    <submittedName>
        <fullName evidence="4">Uncharacterized protein LOC34623906</fullName>
    </submittedName>
</protein>
<feature type="region of interest" description="Disordered" evidence="2">
    <location>
        <begin position="352"/>
        <end position="382"/>
    </location>
</feature>
<feature type="region of interest" description="Disordered" evidence="2">
    <location>
        <begin position="462"/>
        <end position="497"/>
    </location>
</feature>
<proteinExistence type="predicted"/>
<dbReference type="RefSeq" id="XP_026193771.1">
    <property type="nucleotide sequence ID" value="XM_026337986.1"/>
</dbReference>
<feature type="compositionally biased region" description="Low complexity" evidence="2">
    <location>
        <begin position="1156"/>
        <end position="1170"/>
    </location>
</feature>
<accession>A0A6P6S0Q7</accession>
<organism evidence="3 4">
    <name type="scientific">Cyclospora cayetanensis</name>
    <dbReference type="NCBI Taxonomy" id="88456"/>
    <lineage>
        <taxon>Eukaryota</taxon>
        <taxon>Sar</taxon>
        <taxon>Alveolata</taxon>
        <taxon>Apicomplexa</taxon>
        <taxon>Conoidasida</taxon>
        <taxon>Coccidia</taxon>
        <taxon>Eucoccidiorida</taxon>
        <taxon>Eimeriorina</taxon>
        <taxon>Eimeriidae</taxon>
        <taxon>Cyclospora</taxon>
    </lineage>
</organism>
<feature type="compositionally biased region" description="Low complexity" evidence="2">
    <location>
        <begin position="983"/>
        <end position="995"/>
    </location>
</feature>
<evidence type="ECO:0000313" key="4">
    <source>
        <dbReference type="RefSeq" id="XP_026193771.1"/>
    </source>
</evidence>
<gene>
    <name evidence="4" type="primary">LOC34623906</name>
</gene>
<evidence type="ECO:0000256" key="2">
    <source>
        <dbReference type="SAM" id="MobiDB-lite"/>
    </source>
</evidence>
<sequence>VEILGERWPWVCFNDSYVSEFAFPPSPDTELHQQQAQEGSSSSSSRLEDLLPQQQQQRTLFPCSIASPHHHYQQEGCSYLLSRTVHSVTYIRGDLTATPEDPPLPPALESFVTSENERLFSRLREQEERMQLLTSFVLQQQAFLSHLLRQQLPAALRQLELLRQQLEAQHAFAAAAAGDTERRDSAAADMAEKAQLLPIMQQLAFVPRSWWAAFIRGTDYPCVSVLLPQHARPLRDSSNTNSYVQNFTDKGARAAAAVAVHAVSAESPQQGQQQEQAALSSDSMQADFADSDHQQPLLPHQKKGLKRGSSTWTASVCPEVLEEAGIVDYSSILCPHYIRHLQEQRRHGKRPVFWSASSSSSGADANTNMSSSSTTSRFDSNADVGRPYGIDPLAVWAGEAKIVPLSILQSVFAAVGLRASIETPLLQHAVCRRCAAALRGLADLSVLQHQEVDRLLSAAKKQTALATPQTGSPPATQSPEEEQPPKEASAPTKGGNAAAAAAAAAVTSFFPMPNPTSVEQQQQSPHEQEDGSAFVFVSRRVLQHMLGRHGVYLSSCSTAARERLRGRPLMTLLAAAATQQQRGSRSGKSKSRRVCGDVTFIWAAYEDIRKEVAANRVWPLDEETPSPPSLCAVAVAAALPPTGAVNRGVAARGKHRAIREATGVAAEAPGRSRSNDSPAAAHDDFTLDLSAELLCCHGNLIPLPLQHCKQKLSPRLLVPAAALLQYLSLDAAKRPLLIELGVQQPLAISASCLVPQSAFQCTICFSEQQQQQQQRQRWRHRMREEEKALGAILGSRWVVKREPPQGTSKMHAALPRGGLYQLVPAAWRSQWQQFVASADEATGSCLRPTALDVSSLICDCPVPGLKVDPTDSVFSPVFASCPPPSESAVYTVVHEAQFKLLAAHGYADFGEGSAARATVEVLLTPVGVRTFASVFCFPKLKPCSSCVQRHRMQPQGLYDFPSVDLPIHLASNCQRAATSALAPPQQQQQEQQQQQQPPPQSQKGVIRSRSVQASRLFSRRMMIEVSGATPVDCAVAAVVAAVSDASEPVRRLRVALRVPETTVLLSEPEAAAGSDGGSAESGTTGELGGKDSRLVPFAAVHAATRGACYVELSSLAAAGEGSSLRMRELGVRVDADCCLHYTLDGSEPMPSKELQQQHQQQQQQQQQHQQQDLHDVVAVLSSVSTNASNCSSDSKESSCSPSTSSSCHNAGGLGGNKCSSSCFSSCSSPGLDATARQDGLPETDSSASPLVVVRSNAFAPAAWAAHAKAPSRGLDTGSIHRAKTRDFFLRHAVALALFPTSKCL</sequence>
<keyword evidence="3" id="KW-1185">Reference proteome</keyword>
<feature type="compositionally biased region" description="Polar residues" evidence="2">
    <location>
        <begin position="515"/>
        <end position="525"/>
    </location>
</feature>
<dbReference type="OrthoDB" id="289038at2759"/>
<feature type="region of interest" description="Disordered" evidence="2">
    <location>
        <begin position="24"/>
        <end position="51"/>
    </location>
</feature>
<feature type="coiled-coil region" evidence="1">
    <location>
        <begin position="149"/>
        <end position="176"/>
    </location>
</feature>
<feature type="region of interest" description="Disordered" evidence="2">
    <location>
        <begin position="511"/>
        <end position="530"/>
    </location>
</feature>
<name>A0A6P6S0Q7_9EIME</name>
<feature type="region of interest" description="Disordered" evidence="2">
    <location>
        <begin position="1067"/>
        <end position="1090"/>
    </location>
</feature>
<feature type="compositionally biased region" description="Low complexity" evidence="2">
    <location>
        <begin position="265"/>
        <end position="276"/>
    </location>
</feature>
<feature type="region of interest" description="Disordered" evidence="2">
    <location>
        <begin position="1148"/>
        <end position="1173"/>
    </location>
</feature>
<evidence type="ECO:0000313" key="3">
    <source>
        <dbReference type="Proteomes" id="UP000515125"/>
    </source>
</evidence>
<dbReference type="GeneID" id="34623906"/>
<evidence type="ECO:0000256" key="1">
    <source>
        <dbReference type="SAM" id="Coils"/>
    </source>
</evidence>